<dbReference type="Proteomes" id="UP001497392">
    <property type="component" value="Unassembled WGS sequence"/>
</dbReference>
<dbReference type="PANTHER" id="PTHR37171">
    <property type="entry name" value="SERINE/THREONINE-PROTEIN KINASE YRZF-RELATED"/>
    <property type="match status" value="1"/>
</dbReference>
<organism evidence="2 3">
    <name type="scientific">Coccomyxa viridis</name>
    <dbReference type="NCBI Taxonomy" id="1274662"/>
    <lineage>
        <taxon>Eukaryota</taxon>
        <taxon>Viridiplantae</taxon>
        <taxon>Chlorophyta</taxon>
        <taxon>core chlorophytes</taxon>
        <taxon>Trebouxiophyceae</taxon>
        <taxon>Trebouxiophyceae incertae sedis</taxon>
        <taxon>Coccomyxaceae</taxon>
        <taxon>Coccomyxa</taxon>
    </lineage>
</organism>
<dbReference type="InterPro" id="IPR052396">
    <property type="entry name" value="Meiotic_Drive_Suppr_Kinase"/>
</dbReference>
<evidence type="ECO:0000256" key="1">
    <source>
        <dbReference type="SAM" id="MobiDB-lite"/>
    </source>
</evidence>
<keyword evidence="3" id="KW-1185">Reference proteome</keyword>
<sequence length="521" mass="56672">MADIFVNVLSASGDDAGTTKFSTQNRTSIGGACKVLERKCQGFGRLESSGGVGIQRDDPLPLEAGTYTFKLTGTLRNPRGRTCDLEELLHAPLPEPMQMSTSSSSSTSHHHPDVSTHPTVVKEWLSWEDEVKLRLKKLPAFWAAVQYQRRSDVSIDDITGKTGPAELMHATACTRINSLLDTHRQDCSFSVHPSRQPSTSQAAAGEGQWSEVQLEAEEVLQRDVPDICLLEHGGLQRSIVQTTTCKTELELMGLEKLSMPAVWNAVKNGEPVSDRDAASGAVRAIAQELGHMSRRGHKTGTITSYKHTWLLKTDGEGCVWISDAIPCHTKGSDSRASVTEVFLYSALVNMWDADRTAYPTAEYPGAQPVSLQEFNASRKRAQAALLPQLAPSVFLGGVSGTVAAVRLANRKAAIEDAKKEAAVYQELQHLQGLCVPRLLAHGHTLGGAAYFVATEFMEGTAWNCYDPSHRVLDGELQSALAQIHAAGLLKPNFLHGDKEASAVLYNCPATPDKCGEKRRRH</sequence>
<proteinExistence type="predicted"/>
<dbReference type="EMBL" id="CAXHTA020000017">
    <property type="protein sequence ID" value="CAL5227294.1"/>
    <property type="molecule type" value="Genomic_DNA"/>
</dbReference>
<reference evidence="2 3" key="1">
    <citation type="submission" date="2024-06" db="EMBL/GenBank/DDBJ databases">
        <authorList>
            <person name="Kraege A."/>
            <person name="Thomma B."/>
        </authorList>
    </citation>
    <scope>NUCLEOTIDE SEQUENCE [LARGE SCALE GENOMIC DNA]</scope>
</reference>
<evidence type="ECO:0000313" key="3">
    <source>
        <dbReference type="Proteomes" id="UP001497392"/>
    </source>
</evidence>
<dbReference type="SUPFAM" id="SSF56112">
    <property type="entry name" value="Protein kinase-like (PK-like)"/>
    <property type="match status" value="1"/>
</dbReference>
<feature type="region of interest" description="Disordered" evidence="1">
    <location>
        <begin position="95"/>
        <end position="115"/>
    </location>
</feature>
<comment type="caution">
    <text evidence="2">The sequence shown here is derived from an EMBL/GenBank/DDBJ whole genome shotgun (WGS) entry which is preliminary data.</text>
</comment>
<accession>A0ABP1G4U6</accession>
<protein>
    <submittedName>
        <fullName evidence="2">G10229 protein</fullName>
    </submittedName>
</protein>
<gene>
    <name evidence="2" type="primary">g10229</name>
    <name evidence="2" type="ORF">VP750_LOCUS9200</name>
</gene>
<dbReference type="InterPro" id="IPR011009">
    <property type="entry name" value="Kinase-like_dom_sf"/>
</dbReference>
<evidence type="ECO:0000313" key="2">
    <source>
        <dbReference type="EMBL" id="CAL5227294.1"/>
    </source>
</evidence>
<name>A0ABP1G4U6_9CHLO</name>
<dbReference type="PANTHER" id="PTHR37171:SF1">
    <property type="entry name" value="SERINE_THREONINE-PROTEIN KINASE YRZF-RELATED"/>
    <property type="match status" value="1"/>
</dbReference>